<dbReference type="PANTHER" id="PTHR46797:SF1">
    <property type="entry name" value="METHYLPHOSPHONATE SYNTHASE"/>
    <property type="match status" value="1"/>
</dbReference>
<dbReference type="InterPro" id="IPR010982">
    <property type="entry name" value="Lambda_DNA-bd_dom_sf"/>
</dbReference>
<organism evidence="3 4">
    <name type="scientific">Gandjariella thermophila</name>
    <dbReference type="NCBI Taxonomy" id="1931992"/>
    <lineage>
        <taxon>Bacteria</taxon>
        <taxon>Bacillati</taxon>
        <taxon>Actinomycetota</taxon>
        <taxon>Actinomycetes</taxon>
        <taxon>Pseudonocardiales</taxon>
        <taxon>Pseudonocardiaceae</taxon>
        <taxon>Gandjariella</taxon>
    </lineage>
</organism>
<dbReference type="Pfam" id="PF13560">
    <property type="entry name" value="HTH_31"/>
    <property type="match status" value="1"/>
</dbReference>
<dbReference type="GO" id="GO:0005829">
    <property type="term" value="C:cytosol"/>
    <property type="evidence" value="ECO:0007669"/>
    <property type="project" value="TreeGrafter"/>
</dbReference>
<evidence type="ECO:0000313" key="4">
    <source>
        <dbReference type="Proteomes" id="UP000298860"/>
    </source>
</evidence>
<gene>
    <name evidence="3" type="ORF">GTS_50780</name>
</gene>
<dbReference type="InterPro" id="IPR050807">
    <property type="entry name" value="TransReg_Diox_bact_type"/>
</dbReference>
<dbReference type="EMBL" id="BJFL01000042">
    <property type="protein sequence ID" value="GDY33445.1"/>
    <property type="molecule type" value="Genomic_DNA"/>
</dbReference>
<protein>
    <submittedName>
        <fullName evidence="3">Transcriptional regulator</fullName>
    </submittedName>
</protein>
<accession>A0A4D4J9E5</accession>
<dbReference type="PANTHER" id="PTHR46797">
    <property type="entry name" value="HTH-TYPE TRANSCRIPTIONAL REGULATOR"/>
    <property type="match status" value="1"/>
</dbReference>
<dbReference type="CDD" id="cd00093">
    <property type="entry name" value="HTH_XRE"/>
    <property type="match status" value="1"/>
</dbReference>
<evidence type="ECO:0000313" key="3">
    <source>
        <dbReference type="EMBL" id="GDY33445.1"/>
    </source>
</evidence>
<dbReference type="GO" id="GO:0003677">
    <property type="term" value="F:DNA binding"/>
    <property type="evidence" value="ECO:0007669"/>
    <property type="project" value="UniProtKB-KW"/>
</dbReference>
<dbReference type="AlphaFoldDB" id="A0A4D4J9E5"/>
<dbReference type="GO" id="GO:0003700">
    <property type="term" value="F:DNA-binding transcription factor activity"/>
    <property type="evidence" value="ECO:0007669"/>
    <property type="project" value="TreeGrafter"/>
</dbReference>
<sequence>MWLMAIESDSIGIGAEIRRMRRWRGMTLEALAGQAGISKGYLSKIENGHAALDRRSTLAAIARALRVSLTDLGAEHVLADHEDHEANGAIPDIRFALLATSLDDAEKPAIRSADELATETDRLAEARQACRYSEVGHALPALLTELHATAALGHGGERESALRSLVQAAQVTTLLVKNLGAVDLAWVAAERGHQAATRLGDPLWVAASEFARTQALIGLGAYARADALARKALDLLRTDSEPALEVYGTSVLTAGFCGSVTGSDDPVAAIAEAQDIAGRAEGTNAFYLAFSPTNVDLWRVSIALESDDPVQAAEVASGVDIDKIPMKSRQTAFLIDHARALHALRGRDADVVNLLRQAERLGPTRTRHNIWAREIVAELVQRARRDAGGRELRGLADRMGLLGAI</sequence>
<dbReference type="SMART" id="SM00530">
    <property type="entry name" value="HTH_XRE"/>
    <property type="match status" value="1"/>
</dbReference>
<dbReference type="SUPFAM" id="SSF47413">
    <property type="entry name" value="lambda repressor-like DNA-binding domains"/>
    <property type="match status" value="1"/>
</dbReference>
<keyword evidence="1" id="KW-0238">DNA-binding</keyword>
<proteinExistence type="predicted"/>
<dbReference type="InterPro" id="IPR001387">
    <property type="entry name" value="Cro/C1-type_HTH"/>
</dbReference>
<evidence type="ECO:0000259" key="2">
    <source>
        <dbReference type="PROSITE" id="PS50943"/>
    </source>
</evidence>
<dbReference type="Proteomes" id="UP000298860">
    <property type="component" value="Unassembled WGS sequence"/>
</dbReference>
<dbReference type="PROSITE" id="PS50943">
    <property type="entry name" value="HTH_CROC1"/>
    <property type="match status" value="1"/>
</dbReference>
<comment type="caution">
    <text evidence="3">The sequence shown here is derived from an EMBL/GenBank/DDBJ whole genome shotgun (WGS) entry which is preliminary data.</text>
</comment>
<dbReference type="Gene3D" id="1.10.260.40">
    <property type="entry name" value="lambda repressor-like DNA-binding domains"/>
    <property type="match status" value="1"/>
</dbReference>
<keyword evidence="4" id="KW-1185">Reference proteome</keyword>
<reference evidence="4" key="1">
    <citation type="submission" date="2019-04" db="EMBL/GenBank/DDBJ databases">
        <title>Draft genome sequence of Pseudonocardiaceae bacterium SL3-2-4.</title>
        <authorList>
            <person name="Ningsih F."/>
            <person name="Yokota A."/>
            <person name="Sakai Y."/>
            <person name="Nanatani K."/>
            <person name="Yabe S."/>
            <person name="Oetari A."/>
            <person name="Sjamsuridzal W."/>
        </authorList>
    </citation>
    <scope>NUCLEOTIDE SEQUENCE [LARGE SCALE GENOMIC DNA]</scope>
    <source>
        <strain evidence="4">SL3-2-4</strain>
    </source>
</reference>
<name>A0A4D4J9E5_9PSEU</name>
<evidence type="ECO:0000256" key="1">
    <source>
        <dbReference type="ARBA" id="ARBA00023125"/>
    </source>
</evidence>
<feature type="domain" description="HTH cro/C1-type" evidence="2">
    <location>
        <begin position="17"/>
        <end position="72"/>
    </location>
</feature>